<dbReference type="InterPro" id="IPR010869">
    <property type="entry name" value="DUF1501"/>
</dbReference>
<reference evidence="3" key="1">
    <citation type="journal article" date="2019" name="Int. J. Syst. Evol. Microbiol.">
        <title>The Global Catalogue of Microorganisms (GCM) 10K type strain sequencing project: providing services to taxonomists for standard genome sequencing and annotation.</title>
        <authorList>
            <consortium name="The Broad Institute Genomics Platform"/>
            <consortium name="The Broad Institute Genome Sequencing Center for Infectious Disease"/>
            <person name="Wu L."/>
            <person name="Ma J."/>
        </authorList>
    </citation>
    <scope>NUCLEOTIDE SEQUENCE [LARGE SCALE GENOMIC DNA]</scope>
    <source>
        <strain evidence="3">CCUG 39402</strain>
    </source>
</reference>
<dbReference type="PANTHER" id="PTHR43737">
    <property type="entry name" value="BLL7424 PROTEIN"/>
    <property type="match status" value="1"/>
</dbReference>
<evidence type="ECO:0000256" key="1">
    <source>
        <dbReference type="SAM" id="SignalP"/>
    </source>
</evidence>
<dbReference type="Proteomes" id="UP001596270">
    <property type="component" value="Unassembled WGS sequence"/>
</dbReference>
<accession>A0ABW1TSD4</accession>
<evidence type="ECO:0000313" key="3">
    <source>
        <dbReference type="Proteomes" id="UP001596270"/>
    </source>
</evidence>
<dbReference type="Pfam" id="PF07394">
    <property type="entry name" value="DUF1501"/>
    <property type="match status" value="1"/>
</dbReference>
<gene>
    <name evidence="2" type="ORF">ACFQND_02990</name>
</gene>
<organism evidence="2 3">
    <name type="scientific">Polaromonas aquatica</name>
    <dbReference type="NCBI Taxonomy" id="332657"/>
    <lineage>
        <taxon>Bacteria</taxon>
        <taxon>Pseudomonadati</taxon>
        <taxon>Pseudomonadota</taxon>
        <taxon>Betaproteobacteria</taxon>
        <taxon>Burkholderiales</taxon>
        <taxon>Comamonadaceae</taxon>
        <taxon>Polaromonas</taxon>
    </lineage>
</organism>
<evidence type="ECO:0000313" key="2">
    <source>
        <dbReference type="EMBL" id="MFC6280195.1"/>
    </source>
</evidence>
<keyword evidence="1" id="KW-0732">Signal</keyword>
<proteinExistence type="predicted"/>
<name>A0ABW1TSD4_9BURK</name>
<sequence>MHKPEFSRRRILTGAGLALGAMAAPRVWAQAAPLGAKQKSQGRLVVVLLRGAYDGLSAFVPYADANYYNTRPNIAIAAPDGSTRTAIRLDNTFALHPALSPLLPLWQQGVLGFVPAAGLPAPNRSHFAAQYEMEIGQSGKTSAASGWLNKAAGINSAGHSSTVCALGVGEANPAILAGGAPVKLIPRGQAAEKTGVLANDKTRQALMDLYAGNDKVSEAFRQGAGSRMQSAQELSTEKAAATGRRDMANREAAMRDGRLDRDGTPASVQAQNAQMLAASNGAADPVGLQLDAQHLGTLMRNDRELRLGFLSAGGWDTHANQGNSTGQLANNLGNLGRGIAQLRQDFSEPGDVVVVMSEFGRTAVENGTKGTDHGYGNAMWLVGSNINGGRWHGQWTGLARGNLNEARDLPAHHDYRAVLAQVLRASFAMPDSALASVLPGAGWDTRLDGLLRSKA</sequence>
<protein>
    <submittedName>
        <fullName evidence="2">DUF1501 domain-containing protein</fullName>
    </submittedName>
</protein>
<dbReference type="EMBL" id="JBHSRS010000005">
    <property type="protein sequence ID" value="MFC6280195.1"/>
    <property type="molecule type" value="Genomic_DNA"/>
</dbReference>
<feature type="signal peptide" evidence="1">
    <location>
        <begin position="1"/>
        <end position="23"/>
    </location>
</feature>
<comment type="caution">
    <text evidence="2">The sequence shown here is derived from an EMBL/GenBank/DDBJ whole genome shotgun (WGS) entry which is preliminary data.</text>
</comment>
<keyword evidence="3" id="KW-1185">Reference proteome</keyword>
<dbReference type="PROSITE" id="PS51318">
    <property type="entry name" value="TAT"/>
    <property type="match status" value="1"/>
</dbReference>
<dbReference type="InterPro" id="IPR006311">
    <property type="entry name" value="TAT_signal"/>
</dbReference>
<dbReference type="RefSeq" id="WP_371434533.1">
    <property type="nucleotide sequence ID" value="NZ_JBHSRS010000005.1"/>
</dbReference>
<dbReference type="PANTHER" id="PTHR43737:SF1">
    <property type="entry name" value="DUF1501 DOMAIN-CONTAINING PROTEIN"/>
    <property type="match status" value="1"/>
</dbReference>
<feature type="chain" id="PRO_5046086086" evidence="1">
    <location>
        <begin position="24"/>
        <end position="455"/>
    </location>
</feature>